<keyword evidence="8" id="KW-0175">Coiled coil</keyword>
<comment type="caution">
    <text evidence="10">The sequence shown here is derived from an EMBL/GenBank/DDBJ whole genome shotgun (WGS) entry which is preliminary data.</text>
</comment>
<keyword evidence="5" id="KW-0812">Transmembrane</keyword>
<evidence type="ECO:0000256" key="4">
    <source>
        <dbReference type="ARBA" id="ARBA00022452"/>
    </source>
</evidence>
<accession>A0ABY2AK05</accession>
<evidence type="ECO:0000256" key="3">
    <source>
        <dbReference type="ARBA" id="ARBA00022448"/>
    </source>
</evidence>
<dbReference type="InterPro" id="IPR051906">
    <property type="entry name" value="TolC-like"/>
</dbReference>
<evidence type="ECO:0000256" key="7">
    <source>
        <dbReference type="ARBA" id="ARBA00023237"/>
    </source>
</evidence>
<dbReference type="Proteomes" id="UP000292554">
    <property type="component" value="Unassembled WGS sequence"/>
</dbReference>
<dbReference type="SUPFAM" id="SSF56954">
    <property type="entry name" value="Outer membrane efflux proteins (OEP)"/>
    <property type="match status" value="1"/>
</dbReference>
<dbReference type="RefSeq" id="WP_131415336.1">
    <property type="nucleotide sequence ID" value="NZ_SJXE01000004.1"/>
</dbReference>
<keyword evidence="7" id="KW-0998">Cell outer membrane</keyword>
<keyword evidence="6" id="KW-0472">Membrane</keyword>
<dbReference type="InterPro" id="IPR003423">
    <property type="entry name" value="OMP_efflux"/>
</dbReference>
<comment type="subcellular location">
    <subcellularLocation>
        <location evidence="1">Cell outer membrane</location>
    </subcellularLocation>
</comment>
<evidence type="ECO:0000256" key="1">
    <source>
        <dbReference type="ARBA" id="ARBA00004442"/>
    </source>
</evidence>
<dbReference type="EMBL" id="SJXE01000004">
    <property type="protein sequence ID" value="TCI03167.1"/>
    <property type="molecule type" value="Genomic_DNA"/>
</dbReference>
<proteinExistence type="inferred from homology"/>
<feature type="coiled-coil region" evidence="8">
    <location>
        <begin position="206"/>
        <end position="233"/>
    </location>
</feature>
<comment type="similarity">
    <text evidence="2">Belongs to the outer membrane factor (OMF) (TC 1.B.17) family.</text>
</comment>
<dbReference type="Pfam" id="PF02321">
    <property type="entry name" value="OEP"/>
    <property type="match status" value="2"/>
</dbReference>
<reference evidence="10 11" key="1">
    <citation type="submission" date="2019-02" db="EMBL/GenBank/DDBJ databases">
        <title>Corallincola luteus sp. nov., a marine bacterium isolated from surface sediment of Bohai Sea in China.</title>
        <authorList>
            <person name="Ren Q."/>
        </authorList>
    </citation>
    <scope>NUCLEOTIDE SEQUENCE [LARGE SCALE GENOMIC DNA]</scope>
    <source>
        <strain evidence="10 11">DASS28</strain>
    </source>
</reference>
<evidence type="ECO:0000313" key="11">
    <source>
        <dbReference type="Proteomes" id="UP000292554"/>
    </source>
</evidence>
<organism evidence="10 11">
    <name type="scientific">Corallincola luteus</name>
    <dbReference type="NCBI Taxonomy" id="1775177"/>
    <lineage>
        <taxon>Bacteria</taxon>
        <taxon>Pseudomonadati</taxon>
        <taxon>Pseudomonadota</taxon>
        <taxon>Gammaproteobacteria</taxon>
        <taxon>Alteromonadales</taxon>
        <taxon>Psychromonadaceae</taxon>
        <taxon>Corallincola</taxon>
    </lineage>
</organism>
<evidence type="ECO:0000313" key="10">
    <source>
        <dbReference type="EMBL" id="TCI03167.1"/>
    </source>
</evidence>
<keyword evidence="9" id="KW-0732">Signal</keyword>
<evidence type="ECO:0000256" key="2">
    <source>
        <dbReference type="ARBA" id="ARBA00007613"/>
    </source>
</evidence>
<name>A0ABY2AK05_9GAMM</name>
<keyword evidence="4" id="KW-1134">Transmembrane beta strand</keyword>
<evidence type="ECO:0000256" key="5">
    <source>
        <dbReference type="ARBA" id="ARBA00022692"/>
    </source>
</evidence>
<protein>
    <submittedName>
        <fullName evidence="10">TolC family protein</fullName>
    </submittedName>
</protein>
<evidence type="ECO:0000256" key="9">
    <source>
        <dbReference type="SAM" id="SignalP"/>
    </source>
</evidence>
<dbReference type="Gene3D" id="1.20.1600.10">
    <property type="entry name" value="Outer membrane efflux proteins (OEP)"/>
    <property type="match status" value="1"/>
</dbReference>
<gene>
    <name evidence="10" type="ORF">EZV61_09760</name>
</gene>
<dbReference type="PANTHER" id="PTHR30026">
    <property type="entry name" value="OUTER MEMBRANE PROTEIN TOLC"/>
    <property type="match status" value="1"/>
</dbReference>
<keyword evidence="3" id="KW-0813">Transport</keyword>
<feature type="signal peptide" evidence="9">
    <location>
        <begin position="1"/>
        <end position="16"/>
    </location>
</feature>
<evidence type="ECO:0000256" key="6">
    <source>
        <dbReference type="ARBA" id="ARBA00023136"/>
    </source>
</evidence>
<keyword evidence="11" id="KW-1185">Reference proteome</keyword>
<sequence length="460" mass="51371">MALLLALWQLALPSNAAESVSFSEAWQALLKNNDGLAAERANIDKNKHLQDAAGDLYLPKVDLRGRYTYFDDDIELKPSQILDRMNNAPDLGELFPNVAGELNEALTTQIAKQSQFKSSVTAIWPVFTGFKIEAAQDIAHYRTEEARHLLEMEQHAKFEDLAKIYFGTVLAKEVLRTRVQVEEGLQKHRNIALKYEAQGQIAKVERLQAEASLDRATVERKKAERQVEIAQIALTQMIKSQDNTIPSSTLFTNETIPPKSDFLRNTLATYPGLNLLSAKREQAKGLVKVEQGNYYPDVYLFGEYNVYEDDSIVSDLRPDWIVGVGVSVPLLDPGGRSGKLNAAHSTVTQVDYLRAQATRDLTTLVEKTYRESQQALEEYAGLKSSIELAEENLHLRSKAFSQGLATSIDVIDAELFLASIKTQRLVASYHYVISLSQLMAISGGINNFESYQNKSAPEVQ</sequence>
<evidence type="ECO:0000256" key="8">
    <source>
        <dbReference type="SAM" id="Coils"/>
    </source>
</evidence>
<dbReference type="PANTHER" id="PTHR30026:SF5">
    <property type="entry name" value="ABC-TYPE EFFLUX SYSTEM SECRETIN COMPONENT"/>
    <property type="match status" value="1"/>
</dbReference>
<feature type="chain" id="PRO_5046210022" evidence="9">
    <location>
        <begin position="17"/>
        <end position="460"/>
    </location>
</feature>